<dbReference type="InterPro" id="IPR023867">
    <property type="entry name" value="Sulphatase_maturase_rSAM"/>
</dbReference>
<comment type="cofactor">
    <cofactor evidence="1">
        <name>[4Fe-4S] cluster</name>
        <dbReference type="ChEBI" id="CHEBI:49883"/>
    </cofactor>
</comment>
<evidence type="ECO:0000313" key="4">
    <source>
        <dbReference type="Proteomes" id="UP000787672"/>
    </source>
</evidence>
<dbReference type="SFLD" id="SFLDG01386">
    <property type="entry name" value="main_SPASM_domain-containing"/>
    <property type="match status" value="1"/>
</dbReference>
<dbReference type="Pfam" id="PF04055">
    <property type="entry name" value="Radical_SAM"/>
    <property type="match status" value="1"/>
</dbReference>
<dbReference type="NCBIfam" id="TIGR04085">
    <property type="entry name" value="rSAM_more_4Fe4S"/>
    <property type="match status" value="1"/>
</dbReference>
<feature type="domain" description="Radical SAM core" evidence="2">
    <location>
        <begin position="1"/>
        <end position="229"/>
    </location>
</feature>
<sequence>MKQYNVMIKPASSACNLCCRYCFYADESRSRSVADYGRMSPETVQAILQRFLEQEADGFAFAFQGGEPTLAGLDFYRDFMERERGFRRGKVRHAIQTNGLLLDQQWARFLRQNHFLVGLSLDGNKASHDLYRVDRQGKGSFKHAFAAARLLEQNQVPFNILTVVTPQLARHIPSIFRFFQENGFRHQQYIPCMGPLEDGAGDYVPTPAQLESFLKTLFDIWYRELLGGNYVSIRFFDNLVYMLQGQAPELCSMCGHCNIQYLIEADGSVFPCDFYALDGYCLGNIRDCSLEEIDRRRRELRFIEDSLRPPEECRSCPWAYLCRNGCRRDRRPGPGGKNIYCAAYRGFFEYSYERLRQVAGGRGGRI</sequence>
<reference evidence="3 4" key="1">
    <citation type="submission" date="2021-06" db="EMBL/GenBank/DDBJ databases">
        <authorList>
            <person name="Sun Q."/>
            <person name="Li D."/>
        </authorList>
    </citation>
    <scope>NUCLEOTIDE SEQUENCE [LARGE SCALE GENOMIC DNA]</scope>
    <source>
        <strain evidence="3 4">MSJ-2</strain>
    </source>
</reference>
<dbReference type="SFLD" id="SFLDF00289">
    <property type="entry name" value="anaerobic_Cys-type_sulfatase-m"/>
    <property type="match status" value="1"/>
</dbReference>
<dbReference type="EMBL" id="JAHLQN010000001">
    <property type="protein sequence ID" value="MBU5626141.1"/>
    <property type="molecule type" value="Genomic_DNA"/>
</dbReference>
<evidence type="ECO:0000256" key="1">
    <source>
        <dbReference type="ARBA" id="ARBA00001966"/>
    </source>
</evidence>
<dbReference type="PROSITE" id="PS51918">
    <property type="entry name" value="RADICAL_SAM"/>
    <property type="match status" value="1"/>
</dbReference>
<dbReference type="Pfam" id="PF13186">
    <property type="entry name" value="SPASM"/>
    <property type="match status" value="1"/>
</dbReference>
<dbReference type="InterPro" id="IPR023885">
    <property type="entry name" value="4Fe4S-binding_SPASM_dom"/>
</dbReference>
<dbReference type="CDD" id="cd01335">
    <property type="entry name" value="Radical_SAM"/>
    <property type="match status" value="1"/>
</dbReference>
<keyword evidence="4" id="KW-1185">Reference proteome</keyword>
<protein>
    <submittedName>
        <fullName evidence="3">SPASM domain-containing protein</fullName>
    </submittedName>
</protein>
<dbReference type="RefSeq" id="WP_216559163.1">
    <property type="nucleotide sequence ID" value="NZ_JAHLQN010000001.1"/>
</dbReference>
<dbReference type="InterPro" id="IPR034485">
    <property type="entry name" value="Anaerobic_Cys-type_sulfatase-m"/>
</dbReference>
<proteinExistence type="predicted"/>
<dbReference type="PANTHER" id="PTHR43273:SF3">
    <property type="entry name" value="ANAEROBIC SULFATASE-MATURATING ENZYME HOMOLOG ASLB-RELATED"/>
    <property type="match status" value="1"/>
</dbReference>
<comment type="caution">
    <text evidence="3">The sequence shown here is derived from an EMBL/GenBank/DDBJ whole genome shotgun (WGS) entry which is preliminary data.</text>
</comment>
<dbReference type="PANTHER" id="PTHR43273">
    <property type="entry name" value="ANAEROBIC SULFATASE-MATURATING ENZYME HOMOLOG ASLB-RELATED"/>
    <property type="match status" value="1"/>
</dbReference>
<dbReference type="SFLD" id="SFLDG01072">
    <property type="entry name" value="dehydrogenase_like"/>
    <property type="match status" value="1"/>
</dbReference>
<dbReference type="SFLD" id="SFLDS00029">
    <property type="entry name" value="Radical_SAM"/>
    <property type="match status" value="1"/>
</dbReference>
<name>A0ABS6F944_9FIRM</name>
<evidence type="ECO:0000259" key="2">
    <source>
        <dbReference type="PROSITE" id="PS51918"/>
    </source>
</evidence>
<accession>A0ABS6F944</accession>
<evidence type="ECO:0000313" key="3">
    <source>
        <dbReference type="EMBL" id="MBU5626141.1"/>
    </source>
</evidence>
<dbReference type="SFLD" id="SFLDG01067">
    <property type="entry name" value="SPASM/twitch_domain_containing"/>
    <property type="match status" value="1"/>
</dbReference>
<gene>
    <name evidence="3" type="ORF">KQI82_04290</name>
</gene>
<dbReference type="InterPro" id="IPR007197">
    <property type="entry name" value="rSAM"/>
</dbReference>
<dbReference type="Proteomes" id="UP000787672">
    <property type="component" value="Unassembled WGS sequence"/>
</dbReference>
<organism evidence="3 4">
    <name type="scientific">Dysosmobacter acutus</name>
    <dbReference type="NCBI Taxonomy" id="2841504"/>
    <lineage>
        <taxon>Bacteria</taxon>
        <taxon>Bacillati</taxon>
        <taxon>Bacillota</taxon>
        <taxon>Clostridia</taxon>
        <taxon>Eubacteriales</taxon>
        <taxon>Oscillospiraceae</taxon>
        <taxon>Dysosmobacter</taxon>
    </lineage>
</organism>
<dbReference type="SFLD" id="SFLDG01384">
    <property type="entry name" value="thioether_bond_formation_requi"/>
    <property type="match status" value="1"/>
</dbReference>